<feature type="domain" description="4Fe-4S" evidence="12">
    <location>
        <begin position="34"/>
        <end position="93"/>
    </location>
</feature>
<keyword evidence="1" id="KW-0813">Transport</keyword>
<dbReference type="SUPFAM" id="SSF54862">
    <property type="entry name" value="4Fe-4S ferredoxins"/>
    <property type="match status" value="1"/>
</dbReference>
<dbReference type="InterPro" id="IPR017896">
    <property type="entry name" value="4Fe4S_Fe-S-bd"/>
</dbReference>
<evidence type="ECO:0000256" key="10">
    <source>
        <dbReference type="SAM" id="Phobius"/>
    </source>
</evidence>
<keyword evidence="2" id="KW-0004">4Fe-4S</keyword>
<keyword evidence="7" id="KW-0408">Iron</keyword>
<dbReference type="GO" id="GO:0051539">
    <property type="term" value="F:4 iron, 4 sulfur cluster binding"/>
    <property type="evidence" value="ECO:0007669"/>
    <property type="project" value="UniProtKB-KW"/>
</dbReference>
<dbReference type="PROSITE" id="PS51656">
    <property type="entry name" value="4FE4S"/>
    <property type="match status" value="1"/>
</dbReference>
<keyword evidence="10" id="KW-1133">Transmembrane helix</keyword>
<evidence type="ECO:0000256" key="3">
    <source>
        <dbReference type="ARBA" id="ARBA00022723"/>
    </source>
</evidence>
<name>A0A9D1FEY6_9FIRM</name>
<dbReference type="GO" id="GO:0009055">
    <property type="term" value="F:electron transfer activity"/>
    <property type="evidence" value="ECO:0007669"/>
    <property type="project" value="InterPro"/>
</dbReference>
<dbReference type="Proteomes" id="UP000824001">
    <property type="component" value="Unassembled WGS sequence"/>
</dbReference>
<dbReference type="GO" id="GO:0046872">
    <property type="term" value="F:metal ion binding"/>
    <property type="evidence" value="ECO:0007669"/>
    <property type="project" value="UniProtKB-KW"/>
</dbReference>
<dbReference type="PANTHER" id="PTHR43560">
    <property type="entry name" value="ION-TRANSLOCATING OXIDOREDUCTASE COMPLEX SUBUNIT B"/>
    <property type="match status" value="1"/>
</dbReference>
<accession>A0A9D1FEY6</accession>
<evidence type="ECO:0000313" key="13">
    <source>
        <dbReference type="EMBL" id="HIS67081.1"/>
    </source>
</evidence>
<evidence type="ECO:0000256" key="5">
    <source>
        <dbReference type="ARBA" id="ARBA00022967"/>
    </source>
</evidence>
<organism evidence="13 14">
    <name type="scientific">Candidatus Scatomorpha merdipullorum</name>
    <dbReference type="NCBI Taxonomy" id="2840927"/>
    <lineage>
        <taxon>Bacteria</taxon>
        <taxon>Bacillati</taxon>
        <taxon>Bacillota</taxon>
        <taxon>Clostridia</taxon>
        <taxon>Eubacteriales</taxon>
        <taxon>Candidatus Scatomorpha</taxon>
    </lineage>
</organism>
<keyword evidence="9 10" id="KW-0472">Membrane</keyword>
<dbReference type="InterPro" id="IPR050395">
    <property type="entry name" value="4Fe4S_Ferredoxin_RnfB"/>
</dbReference>
<feature type="domain" description="4Fe-4S ferredoxin-type" evidence="11">
    <location>
        <begin position="164"/>
        <end position="193"/>
    </location>
</feature>
<evidence type="ECO:0000256" key="6">
    <source>
        <dbReference type="ARBA" id="ARBA00022982"/>
    </source>
</evidence>
<dbReference type="PROSITE" id="PS00198">
    <property type="entry name" value="4FE4S_FER_1"/>
    <property type="match status" value="1"/>
</dbReference>
<evidence type="ECO:0000259" key="11">
    <source>
        <dbReference type="PROSITE" id="PS51379"/>
    </source>
</evidence>
<reference evidence="13" key="2">
    <citation type="journal article" date="2021" name="PeerJ">
        <title>Extensive microbial diversity within the chicken gut microbiome revealed by metagenomics and culture.</title>
        <authorList>
            <person name="Gilroy R."/>
            <person name="Ravi A."/>
            <person name="Getino M."/>
            <person name="Pursley I."/>
            <person name="Horton D.L."/>
            <person name="Alikhan N.F."/>
            <person name="Baker D."/>
            <person name="Gharbi K."/>
            <person name="Hall N."/>
            <person name="Watson M."/>
            <person name="Adriaenssens E.M."/>
            <person name="Foster-Nyarko E."/>
            <person name="Jarju S."/>
            <person name="Secka A."/>
            <person name="Antonio M."/>
            <person name="Oren A."/>
            <person name="Chaudhuri R.R."/>
            <person name="La Ragione R."/>
            <person name="Hildebrand F."/>
            <person name="Pallen M.J."/>
        </authorList>
    </citation>
    <scope>NUCLEOTIDE SEQUENCE</scope>
    <source>
        <strain evidence="13">ChiHjej10B9-9673</strain>
    </source>
</reference>
<keyword evidence="10" id="KW-0812">Transmembrane</keyword>
<sequence length="217" mass="22553">MDIMNIVYAILVLGVLGAVFGGLLAFAAKIFFVEEDERISQVRECLAGANCGGCGFAGCDAYAAAVVAGEAPPNKCGPGGKKTAEAVAAIMGLDAVAEVKYVAYVPCSGSCDTAKLFFEYEGPKDCVAAMRFGNKGPKACQSSCIGFGNCVRACQFGAMHIENGVAVVDREKCTACMACASACPKQIIQKVPYEQRVLVGCRSNDKGAQTRKLCDAG</sequence>
<reference evidence="13" key="1">
    <citation type="submission" date="2020-10" db="EMBL/GenBank/DDBJ databases">
        <authorList>
            <person name="Gilroy R."/>
        </authorList>
    </citation>
    <scope>NUCLEOTIDE SEQUENCE</scope>
    <source>
        <strain evidence="13">ChiHjej10B9-9673</strain>
    </source>
</reference>
<keyword evidence="3" id="KW-0479">Metal-binding</keyword>
<protein>
    <submittedName>
        <fullName evidence="13">RnfABCDGE type electron transport complex subunit B</fullName>
    </submittedName>
</protein>
<dbReference type="Pfam" id="PF04060">
    <property type="entry name" value="FeS"/>
    <property type="match status" value="1"/>
</dbReference>
<dbReference type="InterPro" id="IPR007202">
    <property type="entry name" value="4Fe-4S_dom"/>
</dbReference>
<dbReference type="Pfam" id="PF00037">
    <property type="entry name" value="Fer4"/>
    <property type="match status" value="1"/>
</dbReference>
<dbReference type="HAMAP" id="MF_00463">
    <property type="entry name" value="RsxB_RnfB"/>
    <property type="match status" value="1"/>
</dbReference>
<evidence type="ECO:0000256" key="9">
    <source>
        <dbReference type="ARBA" id="ARBA00023136"/>
    </source>
</evidence>
<evidence type="ECO:0000256" key="1">
    <source>
        <dbReference type="ARBA" id="ARBA00022448"/>
    </source>
</evidence>
<dbReference type="Gene3D" id="3.30.70.20">
    <property type="match status" value="1"/>
</dbReference>
<dbReference type="AlphaFoldDB" id="A0A9D1FEY6"/>
<dbReference type="InterPro" id="IPR017900">
    <property type="entry name" value="4Fe4S_Fe_S_CS"/>
</dbReference>
<dbReference type="Gene3D" id="1.10.15.40">
    <property type="entry name" value="Electron transport complex subunit B, putative Fe-S cluster"/>
    <property type="match status" value="1"/>
</dbReference>
<dbReference type="EMBL" id="DVJK01000162">
    <property type="protein sequence ID" value="HIS67081.1"/>
    <property type="molecule type" value="Genomic_DNA"/>
</dbReference>
<proteinExistence type="inferred from homology"/>
<evidence type="ECO:0000313" key="14">
    <source>
        <dbReference type="Proteomes" id="UP000824001"/>
    </source>
</evidence>
<dbReference type="InterPro" id="IPR010207">
    <property type="entry name" value="Elect_transpt_cplx_RnfB/RsxB"/>
</dbReference>
<evidence type="ECO:0000256" key="8">
    <source>
        <dbReference type="ARBA" id="ARBA00023014"/>
    </source>
</evidence>
<dbReference type="PROSITE" id="PS51379">
    <property type="entry name" value="4FE4S_FER_2"/>
    <property type="match status" value="1"/>
</dbReference>
<comment type="caution">
    <text evidence="13">The sequence shown here is derived from an EMBL/GenBank/DDBJ whole genome shotgun (WGS) entry which is preliminary data.</text>
</comment>
<keyword evidence="4" id="KW-0677">Repeat</keyword>
<dbReference type="PANTHER" id="PTHR43560:SF1">
    <property type="entry name" value="ION-TRANSLOCATING OXIDOREDUCTASE COMPLEX SUBUNIT B"/>
    <property type="match status" value="1"/>
</dbReference>
<evidence type="ECO:0000256" key="7">
    <source>
        <dbReference type="ARBA" id="ARBA00023004"/>
    </source>
</evidence>
<feature type="transmembrane region" description="Helical" evidence="10">
    <location>
        <begin position="6"/>
        <end position="33"/>
    </location>
</feature>
<gene>
    <name evidence="13" type="ORF">IAC18_05900</name>
</gene>
<keyword evidence="8" id="KW-0411">Iron-sulfur</keyword>
<evidence type="ECO:0000256" key="4">
    <source>
        <dbReference type="ARBA" id="ARBA00022737"/>
    </source>
</evidence>
<feature type="non-terminal residue" evidence="13">
    <location>
        <position position="217"/>
    </location>
</feature>
<keyword evidence="6" id="KW-0249">Electron transport</keyword>
<evidence type="ECO:0000259" key="12">
    <source>
        <dbReference type="PROSITE" id="PS51656"/>
    </source>
</evidence>
<dbReference type="NCBIfam" id="TIGR01944">
    <property type="entry name" value="rnfB"/>
    <property type="match status" value="1"/>
</dbReference>
<keyword evidence="5" id="KW-1278">Translocase</keyword>
<evidence type="ECO:0000256" key="2">
    <source>
        <dbReference type="ARBA" id="ARBA00022485"/>
    </source>
</evidence>